<dbReference type="GO" id="GO:0008156">
    <property type="term" value="P:negative regulation of DNA replication"/>
    <property type="evidence" value="ECO:0007669"/>
    <property type="project" value="UniProtKB-KW"/>
</dbReference>
<evidence type="ECO:0000256" key="3">
    <source>
        <dbReference type="ARBA" id="ARBA00022723"/>
    </source>
</evidence>
<evidence type="ECO:0000313" key="8">
    <source>
        <dbReference type="Proteomes" id="UP000777303"/>
    </source>
</evidence>
<dbReference type="Proteomes" id="UP000777303">
    <property type="component" value="Unassembled WGS sequence"/>
</dbReference>
<keyword evidence="3" id="KW-0479">Metal-binding</keyword>
<keyword evidence="2" id="KW-0235">DNA replication</keyword>
<keyword evidence="1" id="KW-0963">Cytoplasm</keyword>
<sequence>MDNKELYDRFLKLEKATQKLSEEVSQLRQNLAEELQYCADLELENHNLRNRLDDLQDKDDVQNGGVKLSESRRNIKKLYDEGFHVCPAFYGSKRDDETCMFCDDIIYGDR</sequence>
<evidence type="ECO:0000256" key="6">
    <source>
        <dbReference type="SAM" id="Coils"/>
    </source>
</evidence>
<evidence type="ECO:0000256" key="5">
    <source>
        <dbReference type="ARBA" id="ARBA00022880"/>
    </source>
</evidence>
<comment type="caution">
    <text evidence="7">The sequence shown here is derived from an EMBL/GenBank/DDBJ whole genome shotgun (WGS) entry which is preliminary data.</text>
</comment>
<evidence type="ECO:0000256" key="4">
    <source>
        <dbReference type="ARBA" id="ARBA00022833"/>
    </source>
</evidence>
<dbReference type="AlphaFoldDB" id="A0A948TJE7"/>
<dbReference type="PIRSF" id="PIRSF021439">
    <property type="entry name" value="DUF972"/>
    <property type="match status" value="1"/>
</dbReference>
<dbReference type="GO" id="GO:0006260">
    <property type="term" value="P:DNA replication"/>
    <property type="evidence" value="ECO:0007669"/>
    <property type="project" value="UniProtKB-KW"/>
</dbReference>
<accession>A0A948TJE7</accession>
<dbReference type="GO" id="GO:0046872">
    <property type="term" value="F:metal ion binding"/>
    <property type="evidence" value="ECO:0007669"/>
    <property type="project" value="UniProtKB-KW"/>
</dbReference>
<reference evidence="7" key="1">
    <citation type="journal article" date="2021" name="PeerJ">
        <title>Extensive microbial diversity within the chicken gut microbiome revealed by metagenomics and culture.</title>
        <authorList>
            <person name="Gilroy R."/>
            <person name="Ravi A."/>
            <person name="Getino M."/>
            <person name="Pursley I."/>
            <person name="Horton D.L."/>
            <person name="Alikhan N.F."/>
            <person name="Baker D."/>
            <person name="Gharbi K."/>
            <person name="Hall N."/>
            <person name="Watson M."/>
            <person name="Adriaenssens E.M."/>
            <person name="Foster-Nyarko E."/>
            <person name="Jarju S."/>
            <person name="Secka A."/>
            <person name="Antonio M."/>
            <person name="Oren A."/>
            <person name="Chaudhuri R.R."/>
            <person name="La Ragione R."/>
            <person name="Hildebrand F."/>
            <person name="Pallen M.J."/>
        </authorList>
    </citation>
    <scope>NUCLEOTIDE SEQUENCE</scope>
    <source>
        <strain evidence="7">F6-6636</strain>
    </source>
</reference>
<keyword evidence="5" id="KW-0236">DNA replication inhibitor</keyword>
<proteinExistence type="predicted"/>
<organism evidence="7 8">
    <name type="scientific">Candidatus Paralactobacillus gallistercoris</name>
    <dbReference type="NCBI Taxonomy" id="2838724"/>
    <lineage>
        <taxon>Bacteria</taxon>
        <taxon>Bacillati</taxon>
        <taxon>Bacillota</taxon>
        <taxon>Bacilli</taxon>
        <taxon>Lactobacillales</taxon>
        <taxon>Lactobacillaceae</taxon>
        <taxon>Lactobacillus</taxon>
    </lineage>
</organism>
<keyword evidence="6" id="KW-0175">Coiled coil</keyword>
<reference evidence="7" key="2">
    <citation type="submission" date="2021-04" db="EMBL/GenBank/DDBJ databases">
        <authorList>
            <person name="Gilroy R."/>
        </authorList>
    </citation>
    <scope>NUCLEOTIDE SEQUENCE</scope>
    <source>
        <strain evidence="7">F6-6636</strain>
    </source>
</reference>
<evidence type="ECO:0000313" key="7">
    <source>
        <dbReference type="EMBL" id="MBU3851839.1"/>
    </source>
</evidence>
<evidence type="ECO:0000256" key="2">
    <source>
        <dbReference type="ARBA" id="ARBA00022705"/>
    </source>
</evidence>
<protein>
    <submittedName>
        <fullName evidence="7">DNA replication initiation control protein YabA</fullName>
    </submittedName>
</protein>
<dbReference type="Pfam" id="PF06156">
    <property type="entry name" value="YabA"/>
    <property type="match status" value="1"/>
</dbReference>
<keyword evidence="4" id="KW-0862">Zinc</keyword>
<feature type="coiled-coil region" evidence="6">
    <location>
        <begin position="3"/>
        <end position="58"/>
    </location>
</feature>
<dbReference type="EMBL" id="JAHLFS010000051">
    <property type="protein sequence ID" value="MBU3851839.1"/>
    <property type="molecule type" value="Genomic_DNA"/>
</dbReference>
<name>A0A948TJE7_9LACO</name>
<evidence type="ECO:0000256" key="1">
    <source>
        <dbReference type="ARBA" id="ARBA00022490"/>
    </source>
</evidence>
<dbReference type="InterPro" id="IPR010377">
    <property type="entry name" value="YabA"/>
</dbReference>
<gene>
    <name evidence="7" type="ORF">H9901_03975</name>
</gene>